<dbReference type="InterPro" id="IPR007900">
    <property type="entry name" value="TAF4_C"/>
</dbReference>
<feature type="region of interest" description="Disordered" evidence="9">
    <location>
        <begin position="117"/>
        <end position="141"/>
    </location>
</feature>
<comment type="subcellular location">
    <subcellularLocation>
        <location evidence="1">Nucleus</location>
    </subcellularLocation>
</comment>
<dbReference type="PANTHER" id="PTHR15138:SF14">
    <property type="entry name" value="TRANSCRIPTION INITIATION FACTOR TFIID SUBUNIT 4"/>
    <property type="match status" value="1"/>
</dbReference>
<dbReference type="PANTHER" id="PTHR15138">
    <property type="entry name" value="TRANSCRIPTION INITIATION FACTOR TFIID SUBUNIT 4"/>
    <property type="match status" value="1"/>
</dbReference>
<evidence type="ECO:0000259" key="10">
    <source>
        <dbReference type="Pfam" id="PF05236"/>
    </source>
</evidence>
<evidence type="ECO:0000256" key="9">
    <source>
        <dbReference type="SAM" id="MobiDB-lite"/>
    </source>
</evidence>
<keyword evidence="6" id="KW-0539">Nucleus</keyword>
<reference evidence="12" key="1">
    <citation type="journal article" date="2018" name="Nat. Microbiol.">
        <title>Leveraging single-cell genomics to expand the fungal tree of life.</title>
        <authorList>
            <person name="Ahrendt S.R."/>
            <person name="Quandt C.A."/>
            <person name="Ciobanu D."/>
            <person name="Clum A."/>
            <person name="Salamov A."/>
            <person name="Andreopoulos B."/>
            <person name="Cheng J.F."/>
            <person name="Woyke T."/>
            <person name="Pelin A."/>
            <person name="Henrissat B."/>
            <person name="Reynolds N.K."/>
            <person name="Benny G.L."/>
            <person name="Smith M.E."/>
            <person name="James T.Y."/>
            <person name="Grigoriev I.V."/>
        </authorList>
    </citation>
    <scope>NUCLEOTIDE SEQUENCE [LARGE SCALE GENOMIC DNA]</scope>
    <source>
        <strain evidence="12">Baker2002</strain>
    </source>
</reference>
<dbReference type="InterPro" id="IPR045144">
    <property type="entry name" value="TAF4"/>
</dbReference>
<accession>A0A4P9ZDB8</accession>
<evidence type="ECO:0000256" key="3">
    <source>
        <dbReference type="ARBA" id="ARBA00017306"/>
    </source>
</evidence>
<dbReference type="GO" id="GO:0016251">
    <property type="term" value="F:RNA polymerase II general transcription initiation factor activity"/>
    <property type="evidence" value="ECO:0007669"/>
    <property type="project" value="TreeGrafter"/>
</dbReference>
<evidence type="ECO:0000313" key="11">
    <source>
        <dbReference type="EMBL" id="RKP30773.1"/>
    </source>
</evidence>
<keyword evidence="5" id="KW-0804">Transcription</keyword>
<evidence type="ECO:0000256" key="4">
    <source>
        <dbReference type="ARBA" id="ARBA00023015"/>
    </source>
</evidence>
<sequence length="285" mass="31656">KDKADDPSKLNDALAAAGVDIQREEELLSSNYRIPLNSMLLYTQRQRPLYGQQMPFLQPYHLAVFMNRVGRENGMTQNFMLDTEMLEFMSSACKEWISNLVDKIVAMSRHLRRGIPALSGGSGAQGASARQKVIPPSQRSEISKDLRELALRQKTLEERRVEKRALLGLERSGDVAPETSSKNGSDETLHRAANATAAMMTMNKKYSWMTSGAAAGGKDDVKLTVGKDSGQKQSTLILARGDNGLRFREIRTGNMITTRDLLCVIEDERMGTAKAVMKGYARLKD</sequence>
<dbReference type="GO" id="GO:0003677">
    <property type="term" value="F:DNA binding"/>
    <property type="evidence" value="ECO:0007669"/>
    <property type="project" value="TreeGrafter"/>
</dbReference>
<evidence type="ECO:0000313" key="12">
    <source>
        <dbReference type="Proteomes" id="UP000268321"/>
    </source>
</evidence>
<keyword evidence="12" id="KW-1185">Reference proteome</keyword>
<dbReference type="EMBL" id="ML004452">
    <property type="protein sequence ID" value="RKP30773.1"/>
    <property type="molecule type" value="Genomic_DNA"/>
</dbReference>
<dbReference type="AlphaFoldDB" id="A0A4P9ZDB8"/>
<comment type="similarity">
    <text evidence="2">Belongs to the TAF4 family.</text>
</comment>
<organism evidence="11 12">
    <name type="scientific">Metschnikowia bicuspidata</name>
    <dbReference type="NCBI Taxonomy" id="27322"/>
    <lineage>
        <taxon>Eukaryota</taxon>
        <taxon>Fungi</taxon>
        <taxon>Dikarya</taxon>
        <taxon>Ascomycota</taxon>
        <taxon>Saccharomycotina</taxon>
        <taxon>Pichiomycetes</taxon>
        <taxon>Metschnikowiaceae</taxon>
        <taxon>Metschnikowia</taxon>
    </lineage>
</organism>
<evidence type="ECO:0000256" key="6">
    <source>
        <dbReference type="ARBA" id="ARBA00023242"/>
    </source>
</evidence>
<gene>
    <name evidence="11" type="ORF">METBISCDRAFT_7459</name>
</gene>
<dbReference type="GO" id="GO:0005669">
    <property type="term" value="C:transcription factor TFIID complex"/>
    <property type="evidence" value="ECO:0007669"/>
    <property type="project" value="InterPro"/>
</dbReference>
<protein>
    <recommendedName>
        <fullName evidence="3">Transcription initiation factor TFIID subunit 4</fullName>
    </recommendedName>
    <alternativeName>
        <fullName evidence="8">TBP-associated factor 4</fullName>
    </alternativeName>
</protein>
<feature type="non-terminal residue" evidence="11">
    <location>
        <position position="285"/>
    </location>
</feature>
<evidence type="ECO:0000256" key="7">
    <source>
        <dbReference type="ARBA" id="ARBA00025346"/>
    </source>
</evidence>
<dbReference type="Pfam" id="PF05236">
    <property type="entry name" value="TAF4"/>
    <property type="match status" value="1"/>
</dbReference>
<evidence type="ECO:0000256" key="2">
    <source>
        <dbReference type="ARBA" id="ARBA00006178"/>
    </source>
</evidence>
<dbReference type="GO" id="GO:0006367">
    <property type="term" value="P:transcription initiation at RNA polymerase II promoter"/>
    <property type="evidence" value="ECO:0007669"/>
    <property type="project" value="TreeGrafter"/>
</dbReference>
<dbReference type="OrthoDB" id="21060at2759"/>
<name>A0A4P9ZDB8_9ASCO</name>
<evidence type="ECO:0000256" key="5">
    <source>
        <dbReference type="ARBA" id="ARBA00023163"/>
    </source>
</evidence>
<evidence type="ECO:0000256" key="1">
    <source>
        <dbReference type="ARBA" id="ARBA00004123"/>
    </source>
</evidence>
<proteinExistence type="inferred from homology"/>
<keyword evidence="4" id="KW-0805">Transcription regulation</keyword>
<dbReference type="Proteomes" id="UP000268321">
    <property type="component" value="Unassembled WGS sequence"/>
</dbReference>
<evidence type="ECO:0000256" key="8">
    <source>
        <dbReference type="ARBA" id="ARBA00031747"/>
    </source>
</evidence>
<comment type="function">
    <text evidence="7">Functions as a component of the DNA-binding general transcription factor complex TFIID. Binding of TFIID to a promoter (with or without TATA element) is the initial step in pre-initiation complex (PIC) formation. TFIID plays a key role in the regulation of gene expression by RNA polymerase II through different activities such as transcription activator interaction, core promoter recognition and selectivity, TFIIA and TFIIB interaction, chromatin modification (histone acetylation by TAF1), facilitation of DNA opening and initiation of transcription.</text>
</comment>
<feature type="non-terminal residue" evidence="11">
    <location>
        <position position="1"/>
    </location>
</feature>
<feature type="domain" description="Transcription initiation factor TFIID component TAF4 C-terminal" evidence="10">
    <location>
        <begin position="10"/>
        <end position="280"/>
    </location>
</feature>